<gene>
    <name evidence="1" type="ORF">PTTW11_06862</name>
</gene>
<proteinExistence type="predicted"/>
<dbReference type="AlphaFoldDB" id="A0A6S6W5X6"/>
<accession>A0A6S6W5X6</accession>
<reference evidence="1" key="1">
    <citation type="submission" date="2021-02" db="EMBL/GenBank/DDBJ databases">
        <authorList>
            <person name="Syme A R."/>
            <person name="Syme A R."/>
            <person name="Moolhuijzen P."/>
        </authorList>
    </citation>
    <scope>NUCLEOTIDE SEQUENCE</scope>
    <source>
        <strain evidence="1">W1-1</strain>
    </source>
</reference>
<evidence type="ECO:0000313" key="2">
    <source>
        <dbReference type="Proteomes" id="UP000472372"/>
    </source>
</evidence>
<sequence>MTSFLQLPSEIRLQVYSHMAIPFTTPFSAYRGLYLSCRQIRAEMDDECGKILGEYLHTIKAGLEDDVSTAMTIPGDFLSMQHVRLDFSHRTTRLHLPVHRSHFDLFWPTHFASMIVWLPPKGLGAVELTNTISHELAQLGRDAEVGIAYVLIHLRVGRVMTIIPANHV</sequence>
<name>A0A6S6W5X6_9PLEO</name>
<organism evidence="1 2">
    <name type="scientific">Pyrenophora teres f. teres</name>
    <dbReference type="NCBI Taxonomy" id="97479"/>
    <lineage>
        <taxon>Eukaryota</taxon>
        <taxon>Fungi</taxon>
        <taxon>Dikarya</taxon>
        <taxon>Ascomycota</taxon>
        <taxon>Pezizomycotina</taxon>
        <taxon>Dothideomycetes</taxon>
        <taxon>Pleosporomycetidae</taxon>
        <taxon>Pleosporales</taxon>
        <taxon>Pleosporineae</taxon>
        <taxon>Pleosporaceae</taxon>
        <taxon>Pyrenophora</taxon>
    </lineage>
</organism>
<dbReference type="EMBL" id="HG992982">
    <property type="protein sequence ID" value="CAE7185786.1"/>
    <property type="molecule type" value="Genomic_DNA"/>
</dbReference>
<dbReference type="Proteomes" id="UP000472372">
    <property type="component" value="Chromosome 6"/>
</dbReference>
<protein>
    <submittedName>
        <fullName evidence="1">Uncharacterized protein</fullName>
    </submittedName>
</protein>
<evidence type="ECO:0000313" key="1">
    <source>
        <dbReference type="EMBL" id="CAE7185786.1"/>
    </source>
</evidence>